<dbReference type="GO" id="GO:0000444">
    <property type="term" value="C:MIS12/MIND type complex"/>
    <property type="evidence" value="ECO:0007669"/>
    <property type="project" value="TreeGrafter"/>
</dbReference>
<dbReference type="InterPro" id="IPR013950">
    <property type="entry name" value="Mis14/Nsl1"/>
</dbReference>
<dbReference type="Pfam" id="PF08641">
    <property type="entry name" value="Mis14"/>
    <property type="match status" value="1"/>
</dbReference>
<evidence type="ECO:0000313" key="2">
    <source>
        <dbReference type="Proteomes" id="UP001187682"/>
    </source>
</evidence>
<reference evidence="1" key="1">
    <citation type="submission" date="2018-03" db="EMBL/GenBank/DDBJ databases">
        <authorList>
            <person name="Guldener U."/>
        </authorList>
    </citation>
    <scope>NUCLEOTIDE SEQUENCE</scope>
</reference>
<evidence type="ECO:0000313" key="1">
    <source>
        <dbReference type="EMBL" id="SPO04435.1"/>
    </source>
</evidence>
<protein>
    <recommendedName>
        <fullName evidence="3">Kinetochore protein mis14</fullName>
    </recommendedName>
</protein>
<keyword evidence="2" id="KW-1185">Reference proteome</keyword>
<dbReference type="PANTHER" id="PTHR31749">
    <property type="entry name" value="KINETOCHORE-ASSOCIATED PROTEIN NSL1 HOMOLOG"/>
    <property type="match status" value="1"/>
</dbReference>
<dbReference type="AlphaFoldDB" id="A0AAE8N416"/>
<sequence>MEKPAAHRKIELQSPEDLAYLITNIRGAARSRIDEAFPPVNRDDGEDDELRLRIEALVEEYITKTFTLASPNIAINGMDVDAASYLSDDKTAEPVYEPFDERKQQRVLDLAREEEDLLAEIAALKRNAPPRVAASFSEGIKEGLKADEAAMDERDAAVCEVDQAEVGAGLDVAGIGEDGEERWRGAVGGLGRLKREMAAVVAKMERARVAGEYVITQRK</sequence>
<organism evidence="1 2">
    <name type="scientific">Cephalotrichum gorgonifer</name>
    <dbReference type="NCBI Taxonomy" id="2041049"/>
    <lineage>
        <taxon>Eukaryota</taxon>
        <taxon>Fungi</taxon>
        <taxon>Dikarya</taxon>
        <taxon>Ascomycota</taxon>
        <taxon>Pezizomycotina</taxon>
        <taxon>Sordariomycetes</taxon>
        <taxon>Hypocreomycetidae</taxon>
        <taxon>Microascales</taxon>
        <taxon>Microascaceae</taxon>
        <taxon>Cephalotrichum</taxon>
    </lineage>
</organism>
<accession>A0AAE8N416</accession>
<proteinExistence type="predicted"/>
<dbReference type="PANTHER" id="PTHR31749:SF3">
    <property type="entry name" value="KINETOCHORE-ASSOCIATED PROTEIN NSL1 HOMOLOG"/>
    <property type="match status" value="1"/>
</dbReference>
<dbReference type="GO" id="GO:0000070">
    <property type="term" value="P:mitotic sister chromatid segregation"/>
    <property type="evidence" value="ECO:0007669"/>
    <property type="project" value="InterPro"/>
</dbReference>
<gene>
    <name evidence="1" type="ORF">DNG_07120</name>
</gene>
<evidence type="ECO:0008006" key="3">
    <source>
        <dbReference type="Google" id="ProtNLM"/>
    </source>
</evidence>
<dbReference type="EMBL" id="ONZQ02000010">
    <property type="protein sequence ID" value="SPO04435.1"/>
    <property type="molecule type" value="Genomic_DNA"/>
</dbReference>
<name>A0AAE8N416_9PEZI</name>
<comment type="caution">
    <text evidence="1">The sequence shown here is derived from an EMBL/GenBank/DDBJ whole genome shotgun (WGS) entry which is preliminary data.</text>
</comment>
<dbReference type="Proteomes" id="UP001187682">
    <property type="component" value="Unassembled WGS sequence"/>
</dbReference>